<sequence>MPFFKIVLKESSQTARQDFFLRNHDLSSSLNNYTGSNYDQKIDLAFLFNILILQYNKFNFEIQKNYNF</sequence>
<evidence type="ECO:0000313" key="2">
    <source>
        <dbReference type="Proteomes" id="UP000276133"/>
    </source>
</evidence>
<proteinExistence type="predicted"/>
<accession>A0A3M7R803</accession>
<keyword evidence="2" id="KW-1185">Reference proteome</keyword>
<protein>
    <submittedName>
        <fullName evidence="1">Uncharacterized protein</fullName>
    </submittedName>
</protein>
<organism evidence="1 2">
    <name type="scientific">Brachionus plicatilis</name>
    <name type="common">Marine rotifer</name>
    <name type="synonym">Brachionus muelleri</name>
    <dbReference type="NCBI Taxonomy" id="10195"/>
    <lineage>
        <taxon>Eukaryota</taxon>
        <taxon>Metazoa</taxon>
        <taxon>Spiralia</taxon>
        <taxon>Gnathifera</taxon>
        <taxon>Rotifera</taxon>
        <taxon>Eurotatoria</taxon>
        <taxon>Monogononta</taxon>
        <taxon>Pseudotrocha</taxon>
        <taxon>Ploima</taxon>
        <taxon>Brachionidae</taxon>
        <taxon>Brachionus</taxon>
    </lineage>
</organism>
<evidence type="ECO:0000313" key="1">
    <source>
        <dbReference type="EMBL" id="RNA19531.1"/>
    </source>
</evidence>
<dbReference type="Proteomes" id="UP000276133">
    <property type="component" value="Unassembled WGS sequence"/>
</dbReference>
<reference evidence="1 2" key="1">
    <citation type="journal article" date="2018" name="Sci. Rep.">
        <title>Genomic signatures of local adaptation to the degree of environmental predictability in rotifers.</title>
        <authorList>
            <person name="Franch-Gras L."/>
            <person name="Hahn C."/>
            <person name="Garcia-Roger E.M."/>
            <person name="Carmona M.J."/>
            <person name="Serra M."/>
            <person name="Gomez A."/>
        </authorList>
    </citation>
    <scope>NUCLEOTIDE SEQUENCE [LARGE SCALE GENOMIC DNA]</scope>
    <source>
        <strain evidence="1">HYR1</strain>
    </source>
</reference>
<gene>
    <name evidence="1" type="ORF">BpHYR1_029544</name>
</gene>
<name>A0A3M7R803_BRAPC</name>
<dbReference type="EMBL" id="REGN01004029">
    <property type="protein sequence ID" value="RNA19531.1"/>
    <property type="molecule type" value="Genomic_DNA"/>
</dbReference>
<dbReference type="AlphaFoldDB" id="A0A3M7R803"/>
<comment type="caution">
    <text evidence="1">The sequence shown here is derived from an EMBL/GenBank/DDBJ whole genome shotgun (WGS) entry which is preliminary data.</text>
</comment>